<evidence type="ECO:0000313" key="7">
    <source>
        <dbReference type="Proteomes" id="UP000008021"/>
    </source>
</evidence>
<feature type="region of interest" description="Disordered" evidence="4">
    <location>
        <begin position="1"/>
        <end position="51"/>
    </location>
</feature>
<feature type="domain" description="DYW" evidence="5">
    <location>
        <begin position="561"/>
        <end position="637"/>
    </location>
</feature>
<dbReference type="Pfam" id="PF01535">
    <property type="entry name" value="PPR"/>
    <property type="match status" value="2"/>
</dbReference>
<dbReference type="InterPro" id="IPR002885">
    <property type="entry name" value="PPR_rpt"/>
</dbReference>
<dbReference type="Proteomes" id="UP000008021">
    <property type="component" value="Chromosome 3"/>
</dbReference>
<evidence type="ECO:0000259" key="5">
    <source>
        <dbReference type="Pfam" id="PF14432"/>
    </source>
</evidence>
<dbReference type="FunFam" id="1.25.40.10:FF:002608">
    <property type="entry name" value="Os03g0582100 protein"/>
    <property type="match status" value="1"/>
</dbReference>
<evidence type="ECO:0000256" key="4">
    <source>
        <dbReference type="SAM" id="MobiDB-lite"/>
    </source>
</evidence>
<reference evidence="6" key="1">
    <citation type="submission" date="2015-04" db="UniProtKB">
        <authorList>
            <consortium name="EnsemblPlants"/>
        </authorList>
    </citation>
    <scope>IDENTIFICATION</scope>
</reference>
<evidence type="ECO:0000313" key="6">
    <source>
        <dbReference type="EnsemblPlants" id="OMERI03G22120.1"/>
    </source>
</evidence>
<proteinExistence type="predicted"/>
<evidence type="ECO:0000256" key="1">
    <source>
        <dbReference type="ARBA" id="ARBA00022737"/>
    </source>
</evidence>
<sequence length="772" mass="85927">MPLLLPPPPTPTPPCASRDPLHAAPRRSRSPSTSRPPSRHRRTASARSTLPAAVRDLLADDPMPRAFSALLKAASSASPPRRPSSLGLGAQLHAQAVVRGFLGGDDSTILATAVLSFYASCREPDLARKVFDGMPRRNAVTWNALIKGYAQAGRREEAILLFRDMKREGSHVAPDRYTFPALLSGIGREGGSGRTQELGGALHAHVIKAGLERDPFVGASLVSLYAARRTLEDAKVAFDQVGSSDPIVWSSMISAYVNCEEEEGALLIFFNMLCQDIKPTQFVYSTVFSVCGRMGILEMGKQVHAHSLKSNTEKDAAMFNALLTMYSDCGCINDAQKVFSSNDCVNVVSYNSMISALGQHGYPKEALENFRQMKFAGLMPDEVTLLNLLSSFNHAGLVHEGLQMFNSMVDIEGIKPMYQHYACVVDMLARSGEIGEAMKTINEMPFEAEAPLWRIVLGACSKHRDIETGKRIAEMLFEMEPYEATNYILLGNIYARLGRWTEAEKVRSLMGERGVYKDDAFSWIEMGQRTHRFGVDDRSHPISREIYRNLDRLISTIKVAGYVPDISFAAQNIQRDRKEESLYYHCEKLAFAFGDLAAPSGGTLRIMKNLRVCGDCHCAYKYFSLVTGREIILRDNQSEVPLFNLKSLLCCYLFHLLLNLIGTDMIWIQEACNLCVVVTMGKGKRLHRWESSAPTSHPSGGNLKELSGQYNVIVHIAAHSFGENQNKYLEERIIGCDAQLLYTSNQFPYSDMSWMHLACHLIKKIIIWKALN</sequence>
<dbReference type="InterPro" id="IPR046848">
    <property type="entry name" value="E_motif"/>
</dbReference>
<dbReference type="PROSITE" id="PS51375">
    <property type="entry name" value="PPR"/>
    <property type="match status" value="3"/>
</dbReference>
<dbReference type="EnsemblPlants" id="OMERI03G22120.1">
    <property type="protein sequence ID" value="OMERI03G22120.1"/>
    <property type="gene ID" value="OMERI03G22120"/>
</dbReference>
<dbReference type="SUPFAM" id="SSF48452">
    <property type="entry name" value="TPR-like"/>
    <property type="match status" value="1"/>
</dbReference>
<organism evidence="6">
    <name type="scientific">Oryza meridionalis</name>
    <dbReference type="NCBI Taxonomy" id="40149"/>
    <lineage>
        <taxon>Eukaryota</taxon>
        <taxon>Viridiplantae</taxon>
        <taxon>Streptophyta</taxon>
        <taxon>Embryophyta</taxon>
        <taxon>Tracheophyta</taxon>
        <taxon>Spermatophyta</taxon>
        <taxon>Magnoliopsida</taxon>
        <taxon>Liliopsida</taxon>
        <taxon>Poales</taxon>
        <taxon>Poaceae</taxon>
        <taxon>BOP clade</taxon>
        <taxon>Oryzoideae</taxon>
        <taxon>Oryzeae</taxon>
        <taxon>Oryzinae</taxon>
        <taxon>Oryza</taxon>
    </lineage>
</organism>
<dbReference type="FunFam" id="1.25.40.10:FF:001399">
    <property type="entry name" value="Pentatricopeptide repeat-containing protein"/>
    <property type="match status" value="1"/>
</dbReference>
<dbReference type="InterPro" id="IPR032867">
    <property type="entry name" value="DYW_dom"/>
</dbReference>
<dbReference type="InterPro" id="IPR046960">
    <property type="entry name" value="PPR_At4g14850-like_plant"/>
</dbReference>
<keyword evidence="1" id="KW-0677">Repeat</keyword>
<dbReference type="PANTHER" id="PTHR47926">
    <property type="entry name" value="PENTATRICOPEPTIDE REPEAT-CONTAINING PROTEIN"/>
    <property type="match status" value="1"/>
</dbReference>
<feature type="compositionally biased region" description="Pro residues" evidence="4">
    <location>
        <begin position="1"/>
        <end position="14"/>
    </location>
</feature>
<feature type="repeat" description="PPR" evidence="3">
    <location>
        <begin position="245"/>
        <end position="279"/>
    </location>
</feature>
<keyword evidence="2" id="KW-0809">Transit peptide</keyword>
<dbReference type="Pfam" id="PF20431">
    <property type="entry name" value="E_motif"/>
    <property type="match status" value="1"/>
</dbReference>
<dbReference type="STRING" id="40149.A0A0E0D370"/>
<name>A0A0E0D370_9ORYZ</name>
<evidence type="ECO:0000256" key="2">
    <source>
        <dbReference type="ARBA" id="ARBA00022946"/>
    </source>
</evidence>
<dbReference type="GO" id="GO:0008270">
    <property type="term" value="F:zinc ion binding"/>
    <property type="evidence" value="ECO:0007669"/>
    <property type="project" value="InterPro"/>
</dbReference>
<dbReference type="GO" id="GO:0003723">
    <property type="term" value="F:RNA binding"/>
    <property type="evidence" value="ECO:0007669"/>
    <property type="project" value="InterPro"/>
</dbReference>
<dbReference type="FunFam" id="1.25.40.10:FF:000458">
    <property type="entry name" value="Pentatricopeptide, putative, expressed"/>
    <property type="match status" value="1"/>
</dbReference>
<dbReference type="PANTHER" id="PTHR47926:SF530">
    <property type="entry name" value="DYW DOMAIN-CONTAINING PROTEIN"/>
    <property type="match status" value="1"/>
</dbReference>
<feature type="repeat" description="PPR" evidence="3">
    <location>
        <begin position="138"/>
        <end position="172"/>
    </location>
</feature>
<dbReference type="Gene3D" id="1.25.40.10">
    <property type="entry name" value="Tetratricopeptide repeat domain"/>
    <property type="match status" value="3"/>
</dbReference>
<dbReference type="GO" id="GO:0009451">
    <property type="term" value="P:RNA modification"/>
    <property type="evidence" value="ECO:0007669"/>
    <property type="project" value="InterPro"/>
</dbReference>
<dbReference type="NCBIfam" id="TIGR00756">
    <property type="entry name" value="PPR"/>
    <property type="match status" value="3"/>
</dbReference>
<dbReference type="InterPro" id="IPR011990">
    <property type="entry name" value="TPR-like_helical_dom_sf"/>
</dbReference>
<dbReference type="Pfam" id="PF13041">
    <property type="entry name" value="PPR_2"/>
    <property type="match status" value="2"/>
</dbReference>
<dbReference type="AlphaFoldDB" id="A0A0E0D370"/>
<dbReference type="Gramene" id="OMERI03G22120.1">
    <property type="protein sequence ID" value="OMERI03G22120.1"/>
    <property type="gene ID" value="OMERI03G22120"/>
</dbReference>
<protein>
    <recommendedName>
        <fullName evidence="5">DYW domain-containing protein</fullName>
    </recommendedName>
</protein>
<keyword evidence="7" id="KW-1185">Reference proteome</keyword>
<evidence type="ECO:0000256" key="3">
    <source>
        <dbReference type="PROSITE-ProRule" id="PRU00708"/>
    </source>
</evidence>
<feature type="repeat" description="PPR" evidence="3">
    <location>
        <begin position="346"/>
        <end position="380"/>
    </location>
</feature>
<dbReference type="Pfam" id="PF14432">
    <property type="entry name" value="DYW_deaminase"/>
    <property type="match status" value="1"/>
</dbReference>
<accession>A0A0E0D370</accession>
<reference evidence="6" key="2">
    <citation type="submission" date="2018-05" db="EMBL/GenBank/DDBJ databases">
        <title>OmerRS3 (Oryza meridionalis Reference Sequence Version 3).</title>
        <authorList>
            <person name="Zhang J."/>
            <person name="Kudrna D."/>
            <person name="Lee S."/>
            <person name="Talag J."/>
            <person name="Welchert J."/>
            <person name="Wing R.A."/>
        </authorList>
    </citation>
    <scope>NUCLEOTIDE SEQUENCE [LARGE SCALE GENOMIC DNA]</scope>
    <source>
        <strain evidence="6">cv. OR44</strain>
    </source>
</reference>